<evidence type="ECO:0000313" key="1">
    <source>
        <dbReference type="EMBL" id="EKC52243.1"/>
    </source>
</evidence>
<name>K1S3S6_9ZZZZ</name>
<accession>K1S3S6</accession>
<comment type="caution">
    <text evidence="1">The sequence shown here is derived from an EMBL/GenBank/DDBJ whole genome shotgun (WGS) entry which is preliminary data.</text>
</comment>
<gene>
    <name evidence="1" type="ORF">LEA_16987</name>
</gene>
<dbReference type="AlphaFoldDB" id="K1S3S6"/>
<feature type="non-terminal residue" evidence="1">
    <location>
        <position position="180"/>
    </location>
</feature>
<evidence type="ECO:0008006" key="2">
    <source>
        <dbReference type="Google" id="ProtNLM"/>
    </source>
</evidence>
<reference evidence="1" key="1">
    <citation type="journal article" date="2013" name="Environ. Microbiol.">
        <title>Microbiota from the distal guts of lean and obese adolescents exhibit partial functional redundancy besides clear differences in community structure.</title>
        <authorList>
            <person name="Ferrer M."/>
            <person name="Ruiz A."/>
            <person name="Lanza F."/>
            <person name="Haange S.B."/>
            <person name="Oberbach A."/>
            <person name="Till H."/>
            <person name="Bargiela R."/>
            <person name="Campoy C."/>
            <person name="Segura M.T."/>
            <person name="Richter M."/>
            <person name="von Bergen M."/>
            <person name="Seifert J."/>
            <person name="Suarez A."/>
        </authorList>
    </citation>
    <scope>NUCLEOTIDE SEQUENCE</scope>
</reference>
<proteinExistence type="predicted"/>
<sequence length="180" mass="21096">MKPKTKFQHKVVEASKRLPELSPAQIRWACTHVIEPIGRRTSKGEITCLDCGEVFHNTTSRKRCTCPHCGAKLRIEQTRKLRFEQHAYAAFITACDGLQVIRIFMVDYYAKIGTSPRHVMTEVMQRWIAPDGRFCTLARLRAWGTRYYDSWIYSSDLELRNEAWAYSQIYTYDVYPHIKL</sequence>
<protein>
    <recommendedName>
        <fullName evidence="2">PcfJ-like protein</fullName>
    </recommendedName>
</protein>
<organism evidence="1">
    <name type="scientific">human gut metagenome</name>
    <dbReference type="NCBI Taxonomy" id="408170"/>
    <lineage>
        <taxon>unclassified sequences</taxon>
        <taxon>metagenomes</taxon>
        <taxon>organismal metagenomes</taxon>
    </lineage>
</organism>
<dbReference type="EMBL" id="AJWY01011623">
    <property type="protein sequence ID" value="EKC52243.1"/>
    <property type="molecule type" value="Genomic_DNA"/>
</dbReference>